<dbReference type="Gene3D" id="3.30.40.10">
    <property type="entry name" value="Zinc/RING finger domain, C3HC4 (zinc finger)"/>
    <property type="match status" value="1"/>
</dbReference>
<dbReference type="CDD" id="cd23820">
    <property type="entry name" value="RWD_RNF14"/>
    <property type="match status" value="1"/>
</dbReference>
<evidence type="ECO:0000256" key="4">
    <source>
        <dbReference type="ARBA" id="ARBA00022679"/>
    </source>
</evidence>
<evidence type="ECO:0000256" key="6">
    <source>
        <dbReference type="ARBA" id="ARBA00022737"/>
    </source>
</evidence>
<name>A0A0F7SIM9_PHARH</name>
<dbReference type="Gene3D" id="1.20.120.1750">
    <property type="match status" value="1"/>
</dbReference>
<evidence type="ECO:0000256" key="1">
    <source>
        <dbReference type="ARBA" id="ARBA00001798"/>
    </source>
</evidence>
<keyword evidence="5" id="KW-0479">Metal-binding</keyword>
<dbReference type="InterPro" id="IPR013083">
    <property type="entry name" value="Znf_RING/FYVE/PHD"/>
</dbReference>
<evidence type="ECO:0000259" key="13">
    <source>
        <dbReference type="PROSITE" id="PS50089"/>
    </source>
</evidence>
<dbReference type="Pfam" id="PF01485">
    <property type="entry name" value="IBR"/>
    <property type="match status" value="1"/>
</dbReference>
<evidence type="ECO:0000256" key="10">
    <source>
        <dbReference type="ARBA" id="ARBA00044508"/>
    </source>
</evidence>
<evidence type="ECO:0000256" key="12">
    <source>
        <dbReference type="SAM" id="MobiDB-lite"/>
    </source>
</evidence>
<dbReference type="Gene3D" id="3.10.110.10">
    <property type="entry name" value="Ubiquitin Conjugating Enzyme"/>
    <property type="match status" value="1"/>
</dbReference>
<evidence type="ECO:0000256" key="3">
    <source>
        <dbReference type="ARBA" id="ARBA00012251"/>
    </source>
</evidence>
<keyword evidence="6" id="KW-0677">Repeat</keyword>
<dbReference type="SUPFAM" id="SSF54495">
    <property type="entry name" value="UBC-like"/>
    <property type="match status" value="1"/>
</dbReference>
<keyword evidence="9" id="KW-0862">Zinc</keyword>
<feature type="region of interest" description="Disordered" evidence="12">
    <location>
        <begin position="62"/>
        <end position="87"/>
    </location>
</feature>
<dbReference type="AlphaFoldDB" id="A0A0F7SIM9"/>
<keyword evidence="8" id="KW-0833">Ubl conjugation pathway</keyword>
<comment type="similarity">
    <text evidence="10">Belongs to the RBR family. RNF14 subfamily.</text>
</comment>
<dbReference type="InterPro" id="IPR031127">
    <property type="entry name" value="E3_UB_ligase_RBR"/>
</dbReference>
<dbReference type="CDD" id="cd20341">
    <property type="entry name" value="BRcat_RBR_RNF14"/>
    <property type="match status" value="1"/>
</dbReference>
<evidence type="ECO:0000256" key="5">
    <source>
        <dbReference type="ARBA" id="ARBA00022723"/>
    </source>
</evidence>
<dbReference type="PROSITE" id="PS00518">
    <property type="entry name" value="ZF_RING_1"/>
    <property type="match status" value="1"/>
</dbReference>
<accession>A0A0F7SIM9</accession>
<evidence type="ECO:0000256" key="11">
    <source>
        <dbReference type="PROSITE-ProRule" id="PRU00175"/>
    </source>
</evidence>
<dbReference type="PROSITE" id="PS50089">
    <property type="entry name" value="ZF_RING_2"/>
    <property type="match status" value="1"/>
</dbReference>
<feature type="domain" description="RING-type" evidence="15">
    <location>
        <begin position="221"/>
        <end position="495"/>
    </location>
</feature>
<protein>
    <recommendedName>
        <fullName evidence="3">RBR-type E3 ubiquitin transferase</fullName>
        <ecNumber evidence="3">2.3.2.31</ecNumber>
    </recommendedName>
</protein>
<dbReference type="EMBL" id="LN483345">
    <property type="protein sequence ID" value="CDZ98801.1"/>
    <property type="molecule type" value="Genomic_DNA"/>
</dbReference>
<keyword evidence="7 11" id="KW-0863">Zinc-finger</keyword>
<dbReference type="InterPro" id="IPR002867">
    <property type="entry name" value="IBR_dom"/>
</dbReference>
<evidence type="ECO:0000256" key="2">
    <source>
        <dbReference type="ARBA" id="ARBA00004906"/>
    </source>
</evidence>
<dbReference type="PROSITE" id="PS51873">
    <property type="entry name" value="TRIAD"/>
    <property type="match status" value="1"/>
</dbReference>
<comment type="pathway">
    <text evidence="2">Protein modification; protein ubiquitination.</text>
</comment>
<dbReference type="InterPro" id="IPR017907">
    <property type="entry name" value="Znf_RING_CS"/>
</dbReference>
<evidence type="ECO:0000313" key="16">
    <source>
        <dbReference type="EMBL" id="CDZ98801.1"/>
    </source>
</evidence>
<dbReference type="GO" id="GO:0061630">
    <property type="term" value="F:ubiquitin protein ligase activity"/>
    <property type="evidence" value="ECO:0007669"/>
    <property type="project" value="UniProtKB-EC"/>
</dbReference>
<reference evidence="16" key="1">
    <citation type="submission" date="2014-08" db="EMBL/GenBank/DDBJ databases">
        <authorList>
            <person name="Sharma Rahul"/>
            <person name="Thines Marco"/>
        </authorList>
    </citation>
    <scope>NUCLEOTIDE SEQUENCE</scope>
</reference>
<dbReference type="EC" id="2.3.2.31" evidence="3"/>
<dbReference type="Pfam" id="PF22191">
    <property type="entry name" value="IBR_1"/>
    <property type="match status" value="1"/>
</dbReference>
<dbReference type="InterPro" id="IPR001841">
    <property type="entry name" value="Znf_RING"/>
</dbReference>
<dbReference type="FunFam" id="3.30.40.10:FF:000416">
    <property type="entry name" value="RBR-type E3 ubiquitin transferase"/>
    <property type="match status" value="1"/>
</dbReference>
<comment type="catalytic activity">
    <reaction evidence="1">
        <text>[E2 ubiquitin-conjugating enzyme]-S-ubiquitinyl-L-cysteine + [acceptor protein]-L-lysine = [E2 ubiquitin-conjugating enzyme]-L-cysteine + [acceptor protein]-N(6)-ubiquitinyl-L-lysine.</text>
        <dbReference type="EC" id="2.3.2.31"/>
    </reaction>
</comment>
<evidence type="ECO:0000256" key="9">
    <source>
        <dbReference type="ARBA" id="ARBA00022833"/>
    </source>
</evidence>
<dbReference type="GO" id="GO:0016874">
    <property type="term" value="F:ligase activity"/>
    <property type="evidence" value="ECO:0007669"/>
    <property type="project" value="UniProtKB-KW"/>
</dbReference>
<dbReference type="PROSITE" id="PS50908">
    <property type="entry name" value="RWD"/>
    <property type="match status" value="1"/>
</dbReference>
<dbReference type="InterPro" id="IPR016135">
    <property type="entry name" value="UBQ-conjugating_enzyme/RWD"/>
</dbReference>
<dbReference type="GO" id="GO:0016567">
    <property type="term" value="P:protein ubiquitination"/>
    <property type="evidence" value="ECO:0007669"/>
    <property type="project" value="InterPro"/>
</dbReference>
<dbReference type="InterPro" id="IPR044066">
    <property type="entry name" value="TRIAD_supradom"/>
</dbReference>
<proteinExistence type="inferred from homology"/>
<dbReference type="PANTHER" id="PTHR11685">
    <property type="entry name" value="RBR FAMILY RING FINGER AND IBR DOMAIN-CONTAINING"/>
    <property type="match status" value="1"/>
</dbReference>
<dbReference type="SMART" id="SM00647">
    <property type="entry name" value="IBR"/>
    <property type="match status" value="2"/>
</dbReference>
<dbReference type="Pfam" id="PF05773">
    <property type="entry name" value="RWD"/>
    <property type="match status" value="1"/>
</dbReference>
<dbReference type="InterPro" id="IPR006575">
    <property type="entry name" value="RWD_dom"/>
</dbReference>
<dbReference type="SUPFAM" id="SSF57850">
    <property type="entry name" value="RING/U-box"/>
    <property type="match status" value="2"/>
</dbReference>
<evidence type="ECO:0000256" key="7">
    <source>
        <dbReference type="ARBA" id="ARBA00022771"/>
    </source>
</evidence>
<sequence>MDLSACIEAQKEELEALAAIYGDDVFSYTFEHQEGSDGAAGRFLVTVSMAVELSPDGTTGIPVNISLEPSSSNKLSDRSDRSGPQSLGLKLAHLPPVQLSISLPSLYPQDQNSIPIILEINTSPSYLTKNQVTVVIPELMKDVFGRSDGGACLYEFLEIIRTGGGSIGSSSSGKGLGGSMEETGAAVWCSASDGHGEGVLDLARKLQEWESTVLGKDFDGTTFPCGICLEGKKGRVCVEIEGCKHVFCRLCLERCWKLAITEGDIMSVACPSFQCIKLRTSSSFTSSYVSPSSAFLALVEQIVGADLLARFNRLADKKRIDSDPTYTVCPLPSCQAPVPAPEITKKPGEAKNEDRWEKYRQCPKCGFPFCLFCKLTWHGPHTPCPLPTLPAFIQTYLSLDPTDPGRRLLEARYGKKNMERMAAQAVEDEENRKWLEGKTMECPGCGVRTEKSHGCNHMSCVRCQAHFCFRCGKSLSVLHPYKHYNNPESPCFEKLFDQNEIDAFNREAAGGWVDDGGLAGFGHLF</sequence>
<organism evidence="16">
    <name type="scientific">Phaffia rhodozyma</name>
    <name type="common">Yeast</name>
    <name type="synonym">Xanthophyllomyces dendrorhous</name>
    <dbReference type="NCBI Taxonomy" id="264483"/>
    <lineage>
        <taxon>Eukaryota</taxon>
        <taxon>Fungi</taxon>
        <taxon>Dikarya</taxon>
        <taxon>Basidiomycota</taxon>
        <taxon>Agaricomycotina</taxon>
        <taxon>Tremellomycetes</taxon>
        <taxon>Cystofilobasidiales</taxon>
        <taxon>Mrakiaceae</taxon>
        <taxon>Phaffia</taxon>
    </lineage>
</organism>
<dbReference type="CDD" id="cd20354">
    <property type="entry name" value="Rcat_RBR_RNF14"/>
    <property type="match status" value="1"/>
</dbReference>
<evidence type="ECO:0000259" key="15">
    <source>
        <dbReference type="PROSITE" id="PS51873"/>
    </source>
</evidence>
<keyword evidence="4" id="KW-0808">Transferase</keyword>
<feature type="domain" description="RWD" evidence="14">
    <location>
        <begin position="12"/>
        <end position="167"/>
    </location>
</feature>
<keyword evidence="16" id="KW-0436">Ligase</keyword>
<evidence type="ECO:0000256" key="8">
    <source>
        <dbReference type="ARBA" id="ARBA00022786"/>
    </source>
</evidence>
<evidence type="ECO:0000259" key="14">
    <source>
        <dbReference type="PROSITE" id="PS50908"/>
    </source>
</evidence>
<dbReference type="InterPro" id="IPR047548">
    <property type="entry name" value="Rcat_RBR_RNF14"/>
</dbReference>
<feature type="domain" description="RING-type" evidence="13">
    <location>
        <begin position="225"/>
        <end position="274"/>
    </location>
</feature>
<dbReference type="GO" id="GO:0008270">
    <property type="term" value="F:zinc ion binding"/>
    <property type="evidence" value="ECO:0007669"/>
    <property type="project" value="UniProtKB-KW"/>
</dbReference>